<reference evidence="4 5" key="1">
    <citation type="submission" date="2016-11" db="EMBL/GenBank/DDBJ databases">
        <title>Trade-off between light-utilization and light-protection in marine flavobacteria.</title>
        <authorList>
            <person name="Kumagai Y."/>
        </authorList>
    </citation>
    <scope>NUCLEOTIDE SEQUENCE [LARGE SCALE GENOMIC DNA]</scope>
    <source>
        <strain evidence="4 5">ATCC 700397</strain>
    </source>
</reference>
<evidence type="ECO:0000256" key="2">
    <source>
        <dbReference type="ARBA" id="ARBA00023239"/>
    </source>
</evidence>
<keyword evidence="1" id="KW-0732">Signal</keyword>
<comment type="caution">
    <text evidence="4">The sequence shown here is derived from an EMBL/GenBank/DDBJ whole genome shotgun (WGS) entry which is preliminary data.</text>
</comment>
<dbReference type="RefSeq" id="WP_170062697.1">
    <property type="nucleotide sequence ID" value="NZ_MQUA01000004.1"/>
</dbReference>
<dbReference type="InterPro" id="IPR008929">
    <property type="entry name" value="Chondroitin_lyas"/>
</dbReference>
<dbReference type="Pfam" id="PF05426">
    <property type="entry name" value="Alginate_lyase"/>
    <property type="match status" value="1"/>
</dbReference>
<gene>
    <name evidence="4" type="ORF">BST83_00765</name>
</gene>
<organism evidence="4 5">
    <name type="scientific">Polaribacter filamentus</name>
    <dbReference type="NCBI Taxonomy" id="53483"/>
    <lineage>
        <taxon>Bacteria</taxon>
        <taxon>Pseudomonadati</taxon>
        <taxon>Bacteroidota</taxon>
        <taxon>Flavobacteriia</taxon>
        <taxon>Flavobacteriales</taxon>
        <taxon>Flavobacteriaceae</taxon>
    </lineage>
</organism>
<dbReference type="InterPro" id="IPR008397">
    <property type="entry name" value="Alginate_lyase_dom"/>
</dbReference>
<dbReference type="EMBL" id="MQUA01000004">
    <property type="protein sequence ID" value="PQB08925.1"/>
    <property type="molecule type" value="Genomic_DNA"/>
</dbReference>
<keyword evidence="5" id="KW-1185">Reference proteome</keyword>
<keyword evidence="2 4" id="KW-0456">Lyase</keyword>
<evidence type="ECO:0000259" key="3">
    <source>
        <dbReference type="Pfam" id="PF05426"/>
    </source>
</evidence>
<sequence>MDKNQLKRKTSFIASIFAFIGFLIPMNLQAQDFKDPIIEALKETEIARAKAYLSAVPVTVTDAHCERSTGGINDFYSEGDYWWPNPENPGGPYQQRDGQTNPDNFTAHRYAMIRLSEITATLTSAWLLTEDKVYADKALEHLNAWFVDTYTKMNPHLLYAQAIYGKVTGRGIGLIDAYHFVEVARSVKVLSDKGGISPLQAEKIKAWFGAFLEWMTTHEYGISEMNWKNNHGTCWAATAASMAVLTDNDEIKKLCVDRFKNILLPNQMAANGSFPLELKRTKPYGYSLFNIDAFFNVAQILSTPEDNLFEFETKDGKSLKKGLDFIYPYIEDKTKWPYKKDIYIWNEWPVCHPALLFGAIAYNNSKYLDTYLALPAYPIPAEVIRNLPVRHPLIWILE</sequence>
<dbReference type="Gene3D" id="1.50.10.100">
    <property type="entry name" value="Chondroitin AC/alginate lyase"/>
    <property type="match status" value="1"/>
</dbReference>
<feature type="domain" description="Alginate lyase" evidence="3">
    <location>
        <begin position="60"/>
        <end position="336"/>
    </location>
</feature>
<name>A0A2S7L1Y4_9FLAO</name>
<dbReference type="GO" id="GO:0042597">
    <property type="term" value="C:periplasmic space"/>
    <property type="evidence" value="ECO:0007669"/>
    <property type="project" value="InterPro"/>
</dbReference>
<dbReference type="AlphaFoldDB" id="A0A2S7L1Y4"/>
<evidence type="ECO:0000313" key="5">
    <source>
        <dbReference type="Proteomes" id="UP000239522"/>
    </source>
</evidence>
<proteinExistence type="predicted"/>
<accession>A0A2S7L1Y4</accession>
<protein>
    <submittedName>
        <fullName evidence="4">Alginate lyase</fullName>
    </submittedName>
</protein>
<dbReference type="GO" id="GO:0016829">
    <property type="term" value="F:lyase activity"/>
    <property type="evidence" value="ECO:0007669"/>
    <property type="project" value="UniProtKB-KW"/>
</dbReference>
<evidence type="ECO:0000313" key="4">
    <source>
        <dbReference type="EMBL" id="PQB08925.1"/>
    </source>
</evidence>
<dbReference type="SUPFAM" id="SSF48230">
    <property type="entry name" value="Chondroitin AC/alginate lyase"/>
    <property type="match status" value="1"/>
</dbReference>
<evidence type="ECO:0000256" key="1">
    <source>
        <dbReference type="ARBA" id="ARBA00022729"/>
    </source>
</evidence>
<dbReference type="Proteomes" id="UP000239522">
    <property type="component" value="Unassembled WGS sequence"/>
</dbReference>